<dbReference type="InterPro" id="IPR037038">
    <property type="entry name" value="HepT-like_sf"/>
</dbReference>
<dbReference type="Gene3D" id="1.20.120.580">
    <property type="entry name" value="bsu32300-like"/>
    <property type="match status" value="1"/>
</dbReference>
<name>A0AAE4SB12_9EURY</name>
<evidence type="ECO:0000256" key="1">
    <source>
        <dbReference type="ARBA" id="ARBA00022553"/>
    </source>
</evidence>
<evidence type="ECO:0000313" key="7">
    <source>
        <dbReference type="EMBL" id="MDV0442519.1"/>
    </source>
</evidence>
<accession>A0AAE4SB12</accession>
<evidence type="ECO:0000256" key="5">
    <source>
        <dbReference type="ARBA" id="ARBA00022801"/>
    </source>
</evidence>
<dbReference type="InterPro" id="IPR051813">
    <property type="entry name" value="HepT_RNase_toxin"/>
</dbReference>
<keyword evidence="4" id="KW-0547">Nucleotide-binding</keyword>
<keyword evidence="5" id="KW-0378">Hydrolase</keyword>
<protein>
    <recommendedName>
        <fullName evidence="9">DUF86 domain-containing protein</fullName>
    </recommendedName>
</protein>
<organism evidence="7 8">
    <name type="scientific">Methanorbis furvi</name>
    <dbReference type="NCBI Taxonomy" id="3028299"/>
    <lineage>
        <taxon>Archaea</taxon>
        <taxon>Methanobacteriati</taxon>
        <taxon>Methanobacteriota</taxon>
        <taxon>Stenosarchaea group</taxon>
        <taxon>Methanomicrobia</taxon>
        <taxon>Methanomicrobiales</taxon>
        <taxon>Methanocorpusculaceae</taxon>
        <taxon>Methanorbis</taxon>
    </lineage>
</organism>
<keyword evidence="2" id="KW-1277">Toxin-antitoxin system</keyword>
<dbReference type="Pfam" id="PF01934">
    <property type="entry name" value="HepT-like"/>
    <property type="match status" value="1"/>
</dbReference>
<dbReference type="PANTHER" id="PTHR34139">
    <property type="entry name" value="UPF0331 PROTEIN MJ0127"/>
    <property type="match status" value="1"/>
</dbReference>
<gene>
    <name evidence="7" type="ORF">McpAg1_17650</name>
</gene>
<evidence type="ECO:0000256" key="2">
    <source>
        <dbReference type="ARBA" id="ARBA00022649"/>
    </source>
</evidence>
<keyword evidence="1" id="KW-0597">Phosphoprotein</keyword>
<evidence type="ECO:0000313" key="8">
    <source>
        <dbReference type="Proteomes" id="UP001273136"/>
    </source>
</evidence>
<comment type="similarity">
    <text evidence="6">Belongs to the HepT RNase toxin family.</text>
</comment>
<evidence type="ECO:0000256" key="3">
    <source>
        <dbReference type="ARBA" id="ARBA00022722"/>
    </source>
</evidence>
<evidence type="ECO:0008006" key="9">
    <source>
        <dbReference type="Google" id="ProtNLM"/>
    </source>
</evidence>
<comment type="caution">
    <text evidence="7">The sequence shown here is derived from an EMBL/GenBank/DDBJ whole genome shotgun (WGS) entry which is preliminary data.</text>
</comment>
<evidence type="ECO:0000256" key="6">
    <source>
        <dbReference type="ARBA" id="ARBA00024207"/>
    </source>
</evidence>
<dbReference type="Proteomes" id="UP001273136">
    <property type="component" value="Unassembled WGS sequence"/>
</dbReference>
<proteinExistence type="inferred from homology"/>
<reference evidence="7" key="1">
    <citation type="submission" date="2023-06" db="EMBL/GenBank/DDBJ databases">
        <title>Genome sequence of Methancorpusculaceae sp. Ag1.</title>
        <authorList>
            <person name="Protasov E."/>
            <person name="Platt K."/>
            <person name="Poehlein A."/>
            <person name="Daniel R."/>
            <person name="Brune A."/>
        </authorList>
    </citation>
    <scope>NUCLEOTIDE SEQUENCE</scope>
    <source>
        <strain evidence="7">Ag1</strain>
    </source>
</reference>
<keyword evidence="3" id="KW-0540">Nuclease</keyword>
<keyword evidence="8" id="KW-1185">Reference proteome</keyword>
<dbReference type="PANTHER" id="PTHR34139:SF1">
    <property type="entry name" value="RNASE MJ1380-RELATED"/>
    <property type="match status" value="1"/>
</dbReference>
<dbReference type="GO" id="GO:0000166">
    <property type="term" value="F:nucleotide binding"/>
    <property type="evidence" value="ECO:0007669"/>
    <property type="project" value="UniProtKB-KW"/>
</dbReference>
<dbReference type="InterPro" id="IPR008201">
    <property type="entry name" value="HepT-like"/>
</dbReference>
<evidence type="ECO:0000256" key="4">
    <source>
        <dbReference type="ARBA" id="ARBA00022741"/>
    </source>
</evidence>
<dbReference type="AlphaFoldDB" id="A0AAE4SB12"/>
<dbReference type="GO" id="GO:0110001">
    <property type="term" value="C:toxin-antitoxin complex"/>
    <property type="evidence" value="ECO:0007669"/>
    <property type="project" value="InterPro"/>
</dbReference>
<dbReference type="GO" id="GO:0004540">
    <property type="term" value="F:RNA nuclease activity"/>
    <property type="evidence" value="ECO:0007669"/>
    <property type="project" value="InterPro"/>
</dbReference>
<dbReference type="EMBL" id="JAWDKA010000010">
    <property type="protein sequence ID" value="MDV0442519.1"/>
    <property type="molecule type" value="Genomic_DNA"/>
</dbReference>
<dbReference type="GO" id="GO:0016787">
    <property type="term" value="F:hydrolase activity"/>
    <property type="evidence" value="ECO:0007669"/>
    <property type="project" value="UniProtKB-KW"/>
</dbReference>
<sequence length="114" mass="13458">MRRHDSVYIRHIHDEIEFLEENFQNLTYAELTSDKRAQHMITKALEIIGEASKNLSDVIKNEYTTIEWRLIAGMRDRLTHSYDDVSWKTVWDVLQNDIPALRSGIDQILAEKGW</sequence>